<dbReference type="RefSeq" id="WP_204078885.1">
    <property type="nucleotide sequence ID" value="NZ_BOOP01000064.1"/>
</dbReference>
<dbReference type="PANTHER" id="PTHR43143">
    <property type="entry name" value="METALLOPHOSPHOESTERASE, CALCINEURIN SUPERFAMILY"/>
    <property type="match status" value="1"/>
</dbReference>
<evidence type="ECO:0000313" key="3">
    <source>
        <dbReference type="EMBL" id="GII43523.1"/>
    </source>
</evidence>
<dbReference type="Gene3D" id="2.60.120.260">
    <property type="entry name" value="Galactose-binding domain-like"/>
    <property type="match status" value="1"/>
</dbReference>
<dbReference type="InterPro" id="IPR029052">
    <property type="entry name" value="Metallo-depent_PP-like"/>
</dbReference>
<gene>
    <name evidence="3" type="ORF">Pph01_85260</name>
</gene>
<dbReference type="SUPFAM" id="SSF49785">
    <property type="entry name" value="Galactose-binding domain-like"/>
    <property type="match status" value="1"/>
</dbReference>
<dbReference type="Pfam" id="PF00754">
    <property type="entry name" value="F5_F8_type_C"/>
    <property type="match status" value="1"/>
</dbReference>
<dbReference type="PROSITE" id="PS51318">
    <property type="entry name" value="TAT"/>
    <property type="match status" value="1"/>
</dbReference>
<dbReference type="InterPro" id="IPR013320">
    <property type="entry name" value="ConA-like_dom_sf"/>
</dbReference>
<evidence type="ECO:0000313" key="4">
    <source>
        <dbReference type="Proteomes" id="UP000622547"/>
    </source>
</evidence>
<dbReference type="SUPFAM" id="SSF56300">
    <property type="entry name" value="Metallo-dependent phosphatases"/>
    <property type="match status" value="1"/>
</dbReference>
<dbReference type="Pfam" id="PF13385">
    <property type="entry name" value="Laminin_G_3"/>
    <property type="match status" value="1"/>
</dbReference>
<organism evidence="3 4">
    <name type="scientific">Planotetraspora phitsanulokensis</name>
    <dbReference type="NCBI Taxonomy" id="575192"/>
    <lineage>
        <taxon>Bacteria</taxon>
        <taxon>Bacillati</taxon>
        <taxon>Actinomycetota</taxon>
        <taxon>Actinomycetes</taxon>
        <taxon>Streptosporangiales</taxon>
        <taxon>Streptosporangiaceae</taxon>
        <taxon>Planotetraspora</taxon>
    </lineage>
</organism>
<reference evidence="3 4" key="1">
    <citation type="submission" date="2021-01" db="EMBL/GenBank/DDBJ databases">
        <title>Whole genome shotgun sequence of Planotetraspora phitsanulokensis NBRC 104273.</title>
        <authorList>
            <person name="Komaki H."/>
            <person name="Tamura T."/>
        </authorList>
    </citation>
    <scope>NUCLEOTIDE SEQUENCE [LARGE SCALE GENOMIC DNA]</scope>
    <source>
        <strain evidence="3 4">NBRC 104273</strain>
    </source>
</reference>
<dbReference type="InterPro" id="IPR006311">
    <property type="entry name" value="TAT_signal"/>
</dbReference>
<dbReference type="EMBL" id="BOOP01000064">
    <property type="protein sequence ID" value="GII43523.1"/>
    <property type="molecule type" value="Genomic_DNA"/>
</dbReference>
<evidence type="ECO:0000256" key="1">
    <source>
        <dbReference type="SAM" id="MobiDB-lite"/>
    </source>
</evidence>
<dbReference type="Gene3D" id="3.60.21.10">
    <property type="match status" value="1"/>
</dbReference>
<feature type="domain" description="F5/8 type C" evidence="2">
    <location>
        <begin position="405"/>
        <end position="554"/>
    </location>
</feature>
<dbReference type="InterPro" id="IPR051918">
    <property type="entry name" value="STPP_CPPED1"/>
</dbReference>
<name>A0A8J3UE45_9ACTN</name>
<dbReference type="InterPro" id="IPR004843">
    <property type="entry name" value="Calcineurin-like_PHP"/>
</dbReference>
<dbReference type="InterPro" id="IPR008979">
    <property type="entry name" value="Galactose-bd-like_sf"/>
</dbReference>
<dbReference type="PANTHER" id="PTHR43143:SF5">
    <property type="entry name" value="SECRETED PROTEIN"/>
    <property type="match status" value="1"/>
</dbReference>
<keyword evidence="4" id="KW-1185">Reference proteome</keyword>
<accession>A0A8J3UE45</accession>
<proteinExistence type="predicted"/>
<evidence type="ECO:0000259" key="2">
    <source>
        <dbReference type="PROSITE" id="PS50022"/>
    </source>
</evidence>
<comment type="caution">
    <text evidence="3">The sequence shown here is derived from an EMBL/GenBank/DDBJ whole genome shotgun (WGS) entry which is preliminary data.</text>
</comment>
<sequence length="764" mass="82676">MDNVGEQHGVGRRALIQAALAAPAVGALSTLVGASPASADDGHRSGGKGHFDEESPRFALAVLPDTQYLFDADSANPEPLLKTFDYLIQERADLNIAFMTHLGDVTEHGTEQEETLAGRTFRAIDDKVPYSVLAGNHDVTSDDQRGKTPYLSVFGPQRFAKSPTFGGASPDGYNSFHVVRAGGREWLILALDWRLSDKGVQWAQGVIDAHRTLPVILTTHELVAPGDNGTASLSAYGQQLWDGIIRRNDQIFLTLNGHFWPPARTVLKNDAGNDVHAHITNYQDRYYGGGGMIRLYHFDLVRNVVDVETFSPWFLDHDPERRSPLEAETLELTGPTDRFSVDIDFTARFQGFAPVTPPPPRPVSAVTPKGTVAYWRFDAAGLTEAGTAGSPVAAGTVVRDLTGNGNNLTVQLLGTPVPGNLLSQVTAVTASAENAPNESAANLKDGNSSTKWLAFNPTGWVTYQLAKPAVVVQYALTSANDSPGRDPKDFTVQGSNDGSSWTDLDTRTGQTFSGRFATNTYSFTNKTAYAYYRLNVTANSGDSLIQLADWSIGDGSNHLLTWSPDHHTGQPAHASLRFDGGKSPNRAAILEAVANAPVNSMKFRSGYTIEAFIKLPEPFQGDHSWMGILSWEGRSGDAGKTNGYSQDEPTCSLNLSPERFLQYIVYPDVQNSSPTSWSHALPPGEWTHIAVVNDGQATVIYVNGSKIVRNPTQPSTGIATLGKPFVIGATQSALQFGQGFYGWVGDVRISSRALRTSEFLTTFK</sequence>
<dbReference type="GO" id="GO:0016787">
    <property type="term" value="F:hydrolase activity"/>
    <property type="evidence" value="ECO:0007669"/>
    <property type="project" value="InterPro"/>
</dbReference>
<dbReference type="Proteomes" id="UP000622547">
    <property type="component" value="Unassembled WGS sequence"/>
</dbReference>
<protein>
    <recommendedName>
        <fullName evidence="2">F5/8 type C domain-containing protein</fullName>
    </recommendedName>
</protein>
<dbReference type="InterPro" id="IPR000421">
    <property type="entry name" value="FA58C"/>
</dbReference>
<feature type="region of interest" description="Disordered" evidence="1">
    <location>
        <begin position="481"/>
        <end position="503"/>
    </location>
</feature>
<dbReference type="Gene3D" id="2.60.120.200">
    <property type="match status" value="1"/>
</dbReference>
<dbReference type="SUPFAM" id="SSF49899">
    <property type="entry name" value="Concanavalin A-like lectins/glucanases"/>
    <property type="match status" value="1"/>
</dbReference>
<feature type="compositionally biased region" description="Polar residues" evidence="1">
    <location>
        <begin position="492"/>
        <end position="503"/>
    </location>
</feature>
<dbReference type="PROSITE" id="PS50022">
    <property type="entry name" value="FA58C_3"/>
    <property type="match status" value="1"/>
</dbReference>
<dbReference type="AlphaFoldDB" id="A0A8J3UE45"/>
<dbReference type="Pfam" id="PF00149">
    <property type="entry name" value="Metallophos"/>
    <property type="match status" value="1"/>
</dbReference>